<feature type="domain" description="BRCT" evidence="3">
    <location>
        <begin position="61"/>
        <end position="149"/>
    </location>
</feature>
<dbReference type="Pfam" id="PF16727">
    <property type="entry name" value="REV1_C"/>
    <property type="match status" value="1"/>
</dbReference>
<feature type="compositionally biased region" description="Polar residues" evidence="2">
    <location>
        <begin position="293"/>
        <end position="307"/>
    </location>
</feature>
<dbReference type="GO" id="GO:0005634">
    <property type="term" value="C:nucleus"/>
    <property type="evidence" value="ECO:0007669"/>
    <property type="project" value="TreeGrafter"/>
</dbReference>
<dbReference type="EMBL" id="JAQIZZ010000005">
    <property type="protein sequence ID" value="KAJ5540847.1"/>
    <property type="molecule type" value="Genomic_DNA"/>
</dbReference>
<protein>
    <recommendedName>
        <fullName evidence="3">BRCT domain-containing protein</fullName>
    </recommendedName>
</protein>
<reference evidence="4 5" key="1">
    <citation type="journal article" date="2023" name="IMA Fungus">
        <title>Comparative genomic study of the Penicillium genus elucidates a diverse pangenome and 15 lateral gene transfer events.</title>
        <authorList>
            <person name="Petersen C."/>
            <person name="Sorensen T."/>
            <person name="Nielsen M.R."/>
            <person name="Sondergaard T.E."/>
            <person name="Sorensen J.L."/>
            <person name="Fitzpatrick D.A."/>
            <person name="Frisvad J.C."/>
            <person name="Nielsen K.L."/>
        </authorList>
    </citation>
    <scope>NUCLEOTIDE SEQUENCE [LARGE SCALE GENOMIC DNA]</scope>
    <source>
        <strain evidence="4 5">IBT 35679</strain>
    </source>
</reference>
<name>A0AAD6CVF7_9EURO</name>
<dbReference type="InterPro" id="IPR031991">
    <property type="entry name" value="Rev1_C"/>
</dbReference>
<organism evidence="4 5">
    <name type="scientific">Penicillium frequentans</name>
    <dbReference type="NCBI Taxonomy" id="3151616"/>
    <lineage>
        <taxon>Eukaryota</taxon>
        <taxon>Fungi</taxon>
        <taxon>Dikarya</taxon>
        <taxon>Ascomycota</taxon>
        <taxon>Pezizomycotina</taxon>
        <taxon>Eurotiomycetes</taxon>
        <taxon>Eurotiomycetidae</taxon>
        <taxon>Eurotiales</taxon>
        <taxon>Aspergillaceae</taxon>
        <taxon>Penicillium</taxon>
    </lineage>
</organism>
<feature type="compositionally biased region" description="Polar residues" evidence="2">
    <location>
        <begin position="440"/>
        <end position="456"/>
    </location>
</feature>
<evidence type="ECO:0000259" key="3">
    <source>
        <dbReference type="PROSITE" id="PS50172"/>
    </source>
</evidence>
<dbReference type="CDD" id="cd17719">
    <property type="entry name" value="BRCT_Rev1"/>
    <property type="match status" value="1"/>
</dbReference>
<feature type="compositionally biased region" description="Basic and acidic residues" evidence="2">
    <location>
        <begin position="490"/>
        <end position="517"/>
    </location>
</feature>
<keyword evidence="5" id="KW-1185">Reference proteome</keyword>
<dbReference type="SMART" id="SM00292">
    <property type="entry name" value="BRCT"/>
    <property type="match status" value="1"/>
</dbReference>
<dbReference type="PANTHER" id="PTHR45990:SF1">
    <property type="entry name" value="DNA REPAIR PROTEIN REV1"/>
    <property type="match status" value="1"/>
</dbReference>
<proteinExistence type="predicted"/>
<feature type="compositionally biased region" description="Polar residues" evidence="2">
    <location>
        <begin position="166"/>
        <end position="204"/>
    </location>
</feature>
<feature type="compositionally biased region" description="Low complexity" evidence="2">
    <location>
        <begin position="424"/>
        <end position="439"/>
    </location>
</feature>
<dbReference type="Gene3D" id="6.10.250.1630">
    <property type="match status" value="1"/>
</dbReference>
<dbReference type="FunFam" id="3.40.50.10190:FF:000011">
    <property type="entry name" value="DNA repair protein REV1"/>
    <property type="match status" value="1"/>
</dbReference>
<dbReference type="GO" id="GO:0042276">
    <property type="term" value="P:error-prone translesion synthesis"/>
    <property type="evidence" value="ECO:0007669"/>
    <property type="project" value="TreeGrafter"/>
</dbReference>
<evidence type="ECO:0000256" key="1">
    <source>
        <dbReference type="ARBA" id="ARBA00022679"/>
    </source>
</evidence>
<dbReference type="InterPro" id="IPR038401">
    <property type="entry name" value="Rev1_C_sf"/>
</dbReference>
<gene>
    <name evidence="4" type="ORF">N7494_005923</name>
</gene>
<evidence type="ECO:0000256" key="2">
    <source>
        <dbReference type="SAM" id="MobiDB-lite"/>
    </source>
</evidence>
<dbReference type="Gene3D" id="1.20.58.1280">
    <property type="entry name" value="DNA repair protein Rev1, C-terminal domain"/>
    <property type="match status" value="1"/>
</dbReference>
<dbReference type="InterPro" id="IPR025527">
    <property type="entry name" value="HUWE1/Rev1_UBM"/>
</dbReference>
<dbReference type="Gene3D" id="3.40.50.10190">
    <property type="entry name" value="BRCT domain"/>
    <property type="match status" value="1"/>
</dbReference>
<dbReference type="GO" id="GO:0070987">
    <property type="term" value="P:error-free translesion synthesis"/>
    <property type="evidence" value="ECO:0007669"/>
    <property type="project" value="TreeGrafter"/>
</dbReference>
<dbReference type="GO" id="GO:0003887">
    <property type="term" value="F:DNA-directed DNA polymerase activity"/>
    <property type="evidence" value="ECO:0007669"/>
    <property type="project" value="TreeGrafter"/>
</dbReference>
<evidence type="ECO:0000313" key="5">
    <source>
        <dbReference type="Proteomes" id="UP001220324"/>
    </source>
</evidence>
<feature type="compositionally biased region" description="Low complexity" evidence="2">
    <location>
        <begin position="236"/>
        <end position="253"/>
    </location>
</feature>
<feature type="compositionally biased region" description="Low complexity" evidence="2">
    <location>
        <begin position="478"/>
        <end position="488"/>
    </location>
</feature>
<dbReference type="InterPro" id="IPR001357">
    <property type="entry name" value="BRCT_dom"/>
</dbReference>
<feature type="compositionally biased region" description="Polar residues" evidence="2">
    <location>
        <begin position="463"/>
        <end position="477"/>
    </location>
</feature>
<dbReference type="PANTHER" id="PTHR45990">
    <property type="entry name" value="DNA REPAIR PROTEIN REV1"/>
    <property type="match status" value="1"/>
</dbReference>
<evidence type="ECO:0000313" key="4">
    <source>
        <dbReference type="EMBL" id="KAJ5540847.1"/>
    </source>
</evidence>
<dbReference type="Pfam" id="PF16589">
    <property type="entry name" value="BRCT_2"/>
    <property type="match status" value="1"/>
</dbReference>
<dbReference type="SUPFAM" id="SSF52113">
    <property type="entry name" value="BRCT domain"/>
    <property type="match status" value="1"/>
</dbReference>
<dbReference type="InterPro" id="IPR036420">
    <property type="entry name" value="BRCT_dom_sf"/>
</dbReference>
<feature type="region of interest" description="Disordered" evidence="2">
    <location>
        <begin position="161"/>
        <end position="531"/>
    </location>
</feature>
<sequence length="640" mass="69625">MGSRLNSNSDAMRKRIENHDFQDETGEEYEASSFGGFGDYMRRKKMKLQNLDADIRASSGDCPPIFRGIVAHVNGYTQPSLQDLHRLIVSHGGGFLQYLDNKTAATHIIASSLTPKKCEEFRRYRIVKPAWVTESIKAGRLLPWNDFRVVDEGQSQKVLKFGGGRMSSQASTPRSGYKEQSSTSWYNSQLQATGTTATSSGQNARDQRTPSKAPPQSPTLPLGSPGSNKRGPPSSPVVSSASHPAPSADSGGSESAPTKTPSKKRTATASEYTDELESPRKEDSSRIQVDPILSNSAHKPLNLSGSQFIMPAQPEPKSHPTPVADIRSKLAAQAKPRDDTRSGSPCPPPRETQERSPDAREPAGADQPDQAQLDPETLAALPEDIRNEVLAHYGQQPSEPTPAPLVAPAPSTRSTPSKSAGFERSGSPLKKPSRSSKLGTGSTRTLMQLGFVSQSAPAKGPTPDSTSKLPSPTAGSQTVSSVSTPTSPERQPKYEDQEEPDKQKETAHQVDLEKPPEADSQPDLSDRPVFTSRGLSNLDDLRDAISAWHSTFTTEGPYDDDVEALCTYLRRVISEENDVDKAVSVVRWLMWLVDKDPRDEEGPPESRPEDVVTWPESIKTMQESIQSALEARGLPVVKFE</sequence>
<accession>A0AAD6CVF7</accession>
<keyword evidence="1" id="KW-0808">Transferase</keyword>
<dbReference type="Pfam" id="PF14377">
    <property type="entry name" value="UBM"/>
    <property type="match status" value="1"/>
</dbReference>
<dbReference type="GO" id="GO:0017125">
    <property type="term" value="F:deoxycytidyl transferase activity"/>
    <property type="evidence" value="ECO:0007669"/>
    <property type="project" value="TreeGrafter"/>
</dbReference>
<dbReference type="PROSITE" id="PS50172">
    <property type="entry name" value="BRCT"/>
    <property type="match status" value="1"/>
</dbReference>
<feature type="compositionally biased region" description="Basic and acidic residues" evidence="2">
    <location>
        <begin position="351"/>
        <end position="363"/>
    </location>
</feature>
<dbReference type="Proteomes" id="UP001220324">
    <property type="component" value="Unassembled WGS sequence"/>
</dbReference>
<comment type="caution">
    <text evidence="4">The sequence shown here is derived from an EMBL/GenBank/DDBJ whole genome shotgun (WGS) entry which is preliminary data.</text>
</comment>
<dbReference type="AlphaFoldDB" id="A0AAD6CVF7"/>